<protein>
    <recommendedName>
        <fullName evidence="3">Helicase XPB/Ssl2 N-terminal domain-containing protein</fullName>
    </recommendedName>
</protein>
<sequence>MWEFRQRCLQNQTISGFESAVEVVNGRGDGPMNLADMLTFADIGQLNRIADYYQCECKPNSKHELIQSILTTLGSRPFFEQQVRQLNQADQRFLNNLLFDPRQYYGMEELVAIARQSMDKKESEAGASPRDLIVRFNKSGWLFNGTTQQTRYLYQVPQDLKLRFRDVLSTHLRAGIAKTTEPPMYRDEYHLLADDLKLFLQFVQQHEIALNAEGMMYRRSQQQIMEHLHISEELVGKAGWRFGYGRSFKDYPDRFALLYDYAFHHRLVREEQGTLRLSPAGEDKLGAEKTAEMIQLFRFWLRLYKGAIPNLSSIVYWTGECASEWSTAESLFRQIGPFIQPFYYDTAEAIYDNRIVKMMLHLGMVRIGEHEEGRTVQMTAWGTRLAASCRSISGDVTPIMFDK</sequence>
<reference evidence="2" key="2">
    <citation type="submission" date="2016-01" db="EMBL/GenBank/DDBJ databases">
        <title>Draft Genome Sequence of Paenibacillus amylolyticus Heshi-A3 that Was Isolated from Fermented Rice Bran with Aging Salted Mackerel, Which Was Named Heshiko as Traditional Fermented Seafood in Japan.</title>
        <authorList>
            <person name="Akuzawa S."/>
            <person name="Nakagawa J."/>
            <person name="Kanekatsu T."/>
            <person name="Kubota E."/>
            <person name="Ohtake R."/>
            <person name="Suzuki T."/>
            <person name="Kanesaki Y."/>
        </authorList>
    </citation>
    <scope>NUCLEOTIDE SEQUENCE [LARGE SCALE GENOMIC DNA]</scope>
    <source>
        <strain evidence="2">Heshi-A3</strain>
    </source>
</reference>
<proteinExistence type="predicted"/>
<gene>
    <name evidence="1" type="ORF">PAHA3_2744</name>
</gene>
<name>A0A117I1T2_PAEAM</name>
<evidence type="ECO:0008006" key="3">
    <source>
        <dbReference type="Google" id="ProtNLM"/>
    </source>
</evidence>
<organism evidence="1 2">
    <name type="scientific">Paenibacillus amylolyticus</name>
    <dbReference type="NCBI Taxonomy" id="1451"/>
    <lineage>
        <taxon>Bacteria</taxon>
        <taxon>Bacillati</taxon>
        <taxon>Bacillota</taxon>
        <taxon>Bacilli</taxon>
        <taxon>Bacillales</taxon>
        <taxon>Paenibacillaceae</taxon>
        <taxon>Paenibacillus</taxon>
    </lineage>
</organism>
<accession>A0A117I1T2</accession>
<comment type="caution">
    <text evidence="1">The sequence shown here is derived from an EMBL/GenBank/DDBJ whole genome shotgun (WGS) entry which is preliminary data.</text>
</comment>
<dbReference type="Proteomes" id="UP000069697">
    <property type="component" value="Unassembled WGS sequence"/>
</dbReference>
<reference evidence="1 2" key="1">
    <citation type="journal article" date="2016" name="Genome Announc.">
        <title>Draft Genome Sequence of Paenibacillus amylolyticus Heshi-A3, Isolated from Fermented Rice Bran in a Japanese Fermented Seafood Dish.</title>
        <authorList>
            <person name="Akuzawa S."/>
            <person name="Nagaoka J."/>
            <person name="Kanekatsu M."/>
            <person name="Kubota E."/>
            <person name="Ohtake R."/>
            <person name="Suzuki T."/>
            <person name="Kanesaki Y."/>
        </authorList>
    </citation>
    <scope>NUCLEOTIDE SEQUENCE [LARGE SCALE GENOMIC DNA]</scope>
    <source>
        <strain evidence="1 2">Heshi-A3</strain>
    </source>
</reference>
<dbReference type="AlphaFoldDB" id="A0A117I1T2"/>
<evidence type="ECO:0000313" key="2">
    <source>
        <dbReference type="Proteomes" id="UP000069697"/>
    </source>
</evidence>
<dbReference type="EMBL" id="BCNV01000001">
    <property type="protein sequence ID" value="GAS82670.1"/>
    <property type="molecule type" value="Genomic_DNA"/>
</dbReference>
<evidence type="ECO:0000313" key="1">
    <source>
        <dbReference type="EMBL" id="GAS82670.1"/>
    </source>
</evidence>